<accession>H0GL98</accession>
<dbReference type="GO" id="GO:0006412">
    <property type="term" value="P:translation"/>
    <property type="evidence" value="ECO:0007669"/>
    <property type="project" value="InterPro"/>
</dbReference>
<evidence type="ECO:0000313" key="6">
    <source>
        <dbReference type="Proteomes" id="UP000009009"/>
    </source>
</evidence>
<dbReference type="GO" id="GO:1990904">
    <property type="term" value="C:ribonucleoprotein complex"/>
    <property type="evidence" value="ECO:0007669"/>
    <property type="project" value="UniProtKB-KW"/>
</dbReference>
<dbReference type="SUPFAM" id="SSF50249">
    <property type="entry name" value="Nucleic acid-binding proteins"/>
    <property type="match status" value="1"/>
</dbReference>
<evidence type="ECO:0000313" key="5">
    <source>
        <dbReference type="EMBL" id="EHN05427.1"/>
    </source>
</evidence>
<keyword evidence="2" id="KW-0689">Ribosomal protein</keyword>
<reference evidence="5 6" key="1">
    <citation type="journal article" date="2012" name="FEMS Yeast Res.">
        <title>The genome sequence of the wine yeast VIN7 reveals an allotriploid hybrid genome with Saccharomyces cerevisiae and Saccharomyces kudriavzevii origins.</title>
        <authorList>
            <person name="Borneman A.R."/>
            <person name="Desany B.A."/>
            <person name="Riches D."/>
            <person name="Affourtit J.P."/>
            <person name="Forgan A.H."/>
            <person name="Pretorius I.S."/>
            <person name="Egholm M."/>
            <person name="Chambers P.J."/>
        </authorList>
    </citation>
    <scope>NUCLEOTIDE SEQUENCE [LARGE SCALE GENOMIC DNA]</scope>
    <source>
        <strain evidence="5 6">VIN7</strain>
    </source>
</reference>
<dbReference type="PANTHER" id="PTHR10744">
    <property type="entry name" value="40S RIBOSOMAL PROTEIN S11 FAMILY MEMBER"/>
    <property type="match status" value="1"/>
</dbReference>
<keyword evidence="6" id="KW-1185">Reference proteome</keyword>
<comment type="similarity">
    <text evidence="1">Belongs to the universal ribosomal protein uS17 family.</text>
</comment>
<dbReference type="AlphaFoldDB" id="H0GL98"/>
<dbReference type="PhylomeDB" id="H0GL98"/>
<dbReference type="GO" id="GO:0005739">
    <property type="term" value="C:mitochondrion"/>
    <property type="evidence" value="ECO:0007669"/>
    <property type="project" value="TreeGrafter"/>
</dbReference>
<comment type="caution">
    <text evidence="5">The sequence shown here is derived from an EMBL/GenBank/DDBJ whole genome shotgun (WGS) entry which is preliminary data.</text>
</comment>
<dbReference type="EMBL" id="AGVY01000042">
    <property type="protein sequence ID" value="EHN05427.1"/>
    <property type="molecule type" value="Genomic_DNA"/>
</dbReference>
<dbReference type="Gene3D" id="2.40.50.140">
    <property type="entry name" value="Nucleic acid-binding proteins"/>
    <property type="match status" value="1"/>
</dbReference>
<dbReference type="InterPro" id="IPR000266">
    <property type="entry name" value="Ribosomal_uS17"/>
</dbReference>
<dbReference type="Proteomes" id="UP000009009">
    <property type="component" value="Unassembled WGS sequence"/>
</dbReference>
<dbReference type="InterPro" id="IPR012340">
    <property type="entry name" value="NA-bd_OB-fold"/>
</dbReference>
<dbReference type="PANTHER" id="PTHR10744:SF1">
    <property type="entry name" value="SMALL RIBOSOMAL SUBUNIT PROTEIN US17M"/>
    <property type="match status" value="1"/>
</dbReference>
<sequence>MQKTVKVRVETKVFNKKINKELFHRRDYLVHDEGEISREGDLVRIEATRPLSKRKFFAIAEIIRNKGQQFALYESEAQLSVAKEEAQKAKEFLDKRSVRENKLNEKTTLLRDIRTIQDALSSGSTPKELLEIKQRYGIQDFSQETVRQLLQLDISGLEVNLEKQRSLIDRIQTRLSELLSNDLKCDQFLKDHGVEDPLTLKKNIQKKFVKKARHDGYATTKPVNKRKRKAECHIFSTKALHSVNIYNYKTSLRK</sequence>
<dbReference type="CDD" id="cd00364">
    <property type="entry name" value="Ribosomal_uS17"/>
    <property type="match status" value="1"/>
</dbReference>
<evidence type="ECO:0000256" key="2">
    <source>
        <dbReference type="ARBA" id="ARBA00022980"/>
    </source>
</evidence>
<organism evidence="5 6">
    <name type="scientific">Saccharomyces cerevisiae x Saccharomyces kudriavzevii (strain VIN7)</name>
    <name type="common">Yeast</name>
    <dbReference type="NCBI Taxonomy" id="1095631"/>
    <lineage>
        <taxon>Eukaryota</taxon>
        <taxon>Fungi</taxon>
        <taxon>Dikarya</taxon>
        <taxon>Ascomycota</taxon>
        <taxon>Saccharomycotina</taxon>
        <taxon>Saccharomycetes</taxon>
        <taxon>Saccharomycetales</taxon>
        <taxon>Saccharomycetaceae</taxon>
        <taxon>Saccharomyces</taxon>
    </lineage>
</organism>
<keyword evidence="4" id="KW-0175">Coiled coil</keyword>
<keyword evidence="3" id="KW-0687">Ribonucleoprotein</keyword>
<dbReference type="GO" id="GO:0003735">
    <property type="term" value="F:structural constituent of ribosome"/>
    <property type="evidence" value="ECO:0007669"/>
    <property type="project" value="InterPro"/>
</dbReference>
<evidence type="ECO:0000256" key="4">
    <source>
        <dbReference type="SAM" id="Coils"/>
    </source>
</evidence>
<feature type="coiled-coil region" evidence="4">
    <location>
        <begin position="154"/>
        <end position="181"/>
    </location>
</feature>
<evidence type="ECO:0000256" key="1">
    <source>
        <dbReference type="ARBA" id="ARBA00010254"/>
    </source>
</evidence>
<evidence type="ECO:0000256" key="3">
    <source>
        <dbReference type="ARBA" id="ARBA00023274"/>
    </source>
</evidence>
<gene>
    <name evidence="5" type="ORF">VIN7_3830</name>
</gene>
<dbReference type="Pfam" id="PF00366">
    <property type="entry name" value="Ribosomal_S17"/>
    <property type="match status" value="1"/>
</dbReference>
<dbReference type="HOGENOM" id="CLU_1246209_0_0_1"/>
<dbReference type="OrthoDB" id="274752at2759"/>
<dbReference type="GO" id="GO:0005840">
    <property type="term" value="C:ribosome"/>
    <property type="evidence" value="ECO:0007669"/>
    <property type="project" value="UniProtKB-KW"/>
</dbReference>
<proteinExistence type="inferred from homology"/>
<protein>
    <submittedName>
        <fullName evidence="5">Mrps17p</fullName>
    </submittedName>
</protein>
<name>H0GL98_SACCK</name>